<accession>A0A095SW90</accession>
<dbReference type="STRING" id="1453498.LG45_09970"/>
<name>A0A095SW90_9FLAO</name>
<keyword evidence="2" id="KW-1185">Reference proteome</keyword>
<protein>
    <submittedName>
        <fullName evidence="1">Ribosomal subunit interface protein</fullName>
    </submittedName>
</protein>
<dbReference type="AlphaFoldDB" id="A0A095SW90"/>
<dbReference type="Gene3D" id="3.30.160.100">
    <property type="entry name" value="Ribosome hibernation promotion factor-like"/>
    <property type="match status" value="1"/>
</dbReference>
<proteinExistence type="predicted"/>
<organism evidence="1 2">
    <name type="scientific">Flavobacterium aquatile LMG 4008 = ATCC 11947</name>
    <dbReference type="NCBI Taxonomy" id="1453498"/>
    <lineage>
        <taxon>Bacteria</taxon>
        <taxon>Pseudomonadati</taxon>
        <taxon>Bacteroidota</taxon>
        <taxon>Flavobacteriia</taxon>
        <taxon>Flavobacteriales</taxon>
        <taxon>Flavobacteriaceae</taxon>
        <taxon>Flavobacterium</taxon>
    </lineage>
</organism>
<dbReference type="SUPFAM" id="SSF69754">
    <property type="entry name" value="Ribosome binding protein Y (YfiA homologue)"/>
    <property type="match status" value="1"/>
</dbReference>
<dbReference type="RefSeq" id="WP_035126573.1">
    <property type="nucleotide sequence ID" value="NZ_JRHH01000003.1"/>
</dbReference>
<dbReference type="eggNOG" id="COG1544">
    <property type="taxonomic scope" value="Bacteria"/>
</dbReference>
<dbReference type="InterPro" id="IPR036567">
    <property type="entry name" value="RHF-like"/>
</dbReference>
<dbReference type="OrthoDB" id="121633at2"/>
<dbReference type="Proteomes" id="UP000029554">
    <property type="component" value="Unassembled WGS sequence"/>
</dbReference>
<dbReference type="EMBL" id="JRHH01000003">
    <property type="protein sequence ID" value="KGD68589.1"/>
    <property type="molecule type" value="Genomic_DNA"/>
</dbReference>
<evidence type="ECO:0000313" key="2">
    <source>
        <dbReference type="Proteomes" id="UP000029554"/>
    </source>
</evidence>
<dbReference type="InterPro" id="IPR003489">
    <property type="entry name" value="RHF/RaiA"/>
</dbReference>
<reference evidence="1 2" key="1">
    <citation type="submission" date="2014-09" db="EMBL/GenBank/DDBJ databases">
        <title>Whole Genome Shotgun of Flavobacterium aquatile LMG 4008.</title>
        <authorList>
            <person name="Gale A.N."/>
            <person name="Pipes S.E."/>
            <person name="Newman J.D."/>
        </authorList>
    </citation>
    <scope>NUCLEOTIDE SEQUENCE [LARGE SCALE GENOMIC DNA]</scope>
    <source>
        <strain evidence="1 2">LMG 4008</strain>
    </source>
</reference>
<dbReference type="Pfam" id="PF02482">
    <property type="entry name" value="Ribosomal_S30AE"/>
    <property type="match status" value="1"/>
</dbReference>
<gene>
    <name evidence="1" type="ORF">LG45_09970</name>
</gene>
<evidence type="ECO:0000313" key="1">
    <source>
        <dbReference type="EMBL" id="KGD68589.1"/>
    </source>
</evidence>
<comment type="caution">
    <text evidence="1">The sequence shown here is derived from an EMBL/GenBank/DDBJ whole genome shotgun (WGS) entry which is preliminary data.</text>
</comment>
<sequence>MQILINTDKNVDGNERAINYYTAELKRELDRFDDKITRVEVHFGDENGEKFGKNDKRCMLEVRLQKKQPIVVTDHAESPEKAFYHAVEKLKKVLNSTFEKMREY</sequence>